<feature type="modified residue" description="4-aspartylphosphate" evidence="7">
    <location>
        <position position="68"/>
    </location>
</feature>
<dbReference type="FunFam" id="1.10.10.10:FF:000110">
    <property type="entry name" value="DNA-binding response regulator RegX3"/>
    <property type="match status" value="1"/>
</dbReference>
<sequence length="273" mass="30703">MIFQVPAKTSQNGVNHSIRMLIVEDEESYREPLAYRFRREGYEVLTAASGDQGLDIFLNNTIDIAILDVMLPGLDGLSLCKAIRKQSHIPIIVVSAKGSELDKVLGLELGADDYVTKPYSFRELLARVHAVLRRHGFSTNAETASDASLAFQEQTGIKPLLSNDSSDNQVVLEYGNIRLDAARHIVAVRGQDVPFPLKEFELLEYLMRHKGLVVTRAKLIERIWGADYVGDTKTLDVHIKRIRAKIELNPSRPQYITTVRGLGYRFDLPQSQE</sequence>
<dbReference type="GO" id="GO:0000976">
    <property type="term" value="F:transcription cis-regulatory region binding"/>
    <property type="evidence" value="ECO:0007669"/>
    <property type="project" value="TreeGrafter"/>
</dbReference>
<dbReference type="InterPro" id="IPR001789">
    <property type="entry name" value="Sig_transdc_resp-reg_receiver"/>
</dbReference>
<feature type="domain" description="OmpR/PhoB-type" evidence="10">
    <location>
        <begin position="169"/>
        <end position="268"/>
    </location>
</feature>
<accession>A0A8J3AGW8</accession>
<evidence type="ECO:0000313" key="12">
    <source>
        <dbReference type="Proteomes" id="UP000619536"/>
    </source>
</evidence>
<comment type="caution">
    <text evidence="11">The sequence shown here is derived from an EMBL/GenBank/DDBJ whole genome shotgun (WGS) entry which is preliminary data.</text>
</comment>
<dbReference type="GO" id="GO:0005829">
    <property type="term" value="C:cytosol"/>
    <property type="evidence" value="ECO:0007669"/>
    <property type="project" value="TreeGrafter"/>
</dbReference>
<evidence type="ECO:0000256" key="7">
    <source>
        <dbReference type="PROSITE-ProRule" id="PRU00169"/>
    </source>
</evidence>
<dbReference type="InterPro" id="IPR039420">
    <property type="entry name" value="WalR-like"/>
</dbReference>
<evidence type="ECO:0000259" key="10">
    <source>
        <dbReference type="PROSITE" id="PS51755"/>
    </source>
</evidence>
<dbReference type="Pfam" id="PF00486">
    <property type="entry name" value="Trans_reg_C"/>
    <property type="match status" value="1"/>
</dbReference>
<feature type="DNA-binding region" description="OmpR/PhoB-type" evidence="8">
    <location>
        <begin position="169"/>
        <end position="268"/>
    </location>
</feature>
<keyword evidence="1 7" id="KW-0597">Phosphoprotein</keyword>
<name>A0A8J3AGW8_9BIFI</name>
<dbReference type="GO" id="GO:0000156">
    <property type="term" value="F:phosphorelay response regulator activity"/>
    <property type="evidence" value="ECO:0007669"/>
    <property type="project" value="TreeGrafter"/>
</dbReference>
<reference evidence="11" key="2">
    <citation type="submission" date="2020-09" db="EMBL/GenBank/DDBJ databases">
        <authorList>
            <person name="Sun Q."/>
            <person name="Sedlacek I."/>
        </authorList>
    </citation>
    <scope>NUCLEOTIDE SEQUENCE</scope>
    <source>
        <strain evidence="11">CCM 8606</strain>
    </source>
</reference>
<organism evidence="11 12">
    <name type="scientific">Galliscardovia ingluviei</name>
    <dbReference type="NCBI Taxonomy" id="1769422"/>
    <lineage>
        <taxon>Bacteria</taxon>
        <taxon>Bacillati</taxon>
        <taxon>Actinomycetota</taxon>
        <taxon>Actinomycetes</taxon>
        <taxon>Bifidobacteriales</taxon>
        <taxon>Bifidobacteriaceae</taxon>
        <taxon>Galliscardovia</taxon>
    </lineage>
</organism>
<dbReference type="GO" id="GO:0006355">
    <property type="term" value="P:regulation of DNA-templated transcription"/>
    <property type="evidence" value="ECO:0007669"/>
    <property type="project" value="InterPro"/>
</dbReference>
<dbReference type="FunFam" id="3.40.50.2300:FF:000001">
    <property type="entry name" value="DNA-binding response regulator PhoB"/>
    <property type="match status" value="1"/>
</dbReference>
<protein>
    <recommendedName>
        <fullName evidence="6">Sensory transduction protein RegX3</fullName>
    </recommendedName>
</protein>
<dbReference type="Pfam" id="PF00072">
    <property type="entry name" value="Response_reg"/>
    <property type="match status" value="1"/>
</dbReference>
<keyword evidence="12" id="KW-1185">Reference proteome</keyword>
<dbReference type="SMART" id="SM00862">
    <property type="entry name" value="Trans_reg_C"/>
    <property type="match status" value="1"/>
</dbReference>
<evidence type="ECO:0000259" key="9">
    <source>
        <dbReference type="PROSITE" id="PS50110"/>
    </source>
</evidence>
<keyword evidence="3" id="KW-0805">Transcription regulation</keyword>
<dbReference type="PANTHER" id="PTHR48111:SF72">
    <property type="entry name" value="SENSORY TRANSDUCTION PROTEIN REGX3"/>
    <property type="match status" value="1"/>
</dbReference>
<evidence type="ECO:0000256" key="3">
    <source>
        <dbReference type="ARBA" id="ARBA00023015"/>
    </source>
</evidence>
<dbReference type="AlphaFoldDB" id="A0A8J3AGW8"/>
<evidence type="ECO:0000256" key="6">
    <source>
        <dbReference type="ARBA" id="ARBA00041201"/>
    </source>
</evidence>
<dbReference type="SUPFAM" id="SSF46894">
    <property type="entry name" value="C-terminal effector domain of the bipartite response regulators"/>
    <property type="match status" value="1"/>
</dbReference>
<gene>
    <name evidence="11" type="ORF">GCM10007377_09610</name>
</gene>
<evidence type="ECO:0000313" key="11">
    <source>
        <dbReference type="EMBL" id="GGI14173.1"/>
    </source>
</evidence>
<dbReference type="CDD" id="cd00383">
    <property type="entry name" value="trans_reg_C"/>
    <property type="match status" value="1"/>
</dbReference>
<feature type="domain" description="Response regulatory" evidence="9">
    <location>
        <begin position="19"/>
        <end position="132"/>
    </location>
</feature>
<reference evidence="11" key="1">
    <citation type="journal article" date="2014" name="Int. J. Syst. Evol. Microbiol.">
        <title>Complete genome sequence of Corynebacterium casei LMG S-19264T (=DSM 44701T), isolated from a smear-ripened cheese.</title>
        <authorList>
            <consortium name="US DOE Joint Genome Institute (JGI-PGF)"/>
            <person name="Walter F."/>
            <person name="Albersmeier A."/>
            <person name="Kalinowski J."/>
            <person name="Ruckert C."/>
        </authorList>
    </citation>
    <scope>NUCLEOTIDE SEQUENCE</scope>
    <source>
        <strain evidence="11">CCM 8606</strain>
    </source>
</reference>
<evidence type="ECO:0000256" key="4">
    <source>
        <dbReference type="ARBA" id="ARBA00023125"/>
    </source>
</evidence>
<keyword evidence="5" id="KW-0804">Transcription</keyword>
<dbReference type="Gene3D" id="1.10.10.10">
    <property type="entry name" value="Winged helix-like DNA-binding domain superfamily/Winged helix DNA-binding domain"/>
    <property type="match status" value="1"/>
</dbReference>
<dbReference type="Proteomes" id="UP000619536">
    <property type="component" value="Unassembled WGS sequence"/>
</dbReference>
<evidence type="ECO:0000256" key="8">
    <source>
        <dbReference type="PROSITE-ProRule" id="PRU01091"/>
    </source>
</evidence>
<dbReference type="Gene3D" id="6.10.250.690">
    <property type="match status" value="1"/>
</dbReference>
<dbReference type="SMART" id="SM00448">
    <property type="entry name" value="REC"/>
    <property type="match status" value="1"/>
</dbReference>
<keyword evidence="4 8" id="KW-0238">DNA-binding</keyword>
<dbReference type="Gene3D" id="3.40.50.2300">
    <property type="match status" value="1"/>
</dbReference>
<dbReference type="RefSeq" id="WP_308469301.1">
    <property type="nucleotide sequence ID" value="NZ_BMDH01000002.1"/>
</dbReference>
<evidence type="ECO:0000256" key="5">
    <source>
        <dbReference type="ARBA" id="ARBA00023163"/>
    </source>
</evidence>
<keyword evidence="2" id="KW-0902">Two-component regulatory system</keyword>
<dbReference type="InterPro" id="IPR016032">
    <property type="entry name" value="Sig_transdc_resp-reg_C-effctor"/>
</dbReference>
<evidence type="ECO:0000256" key="2">
    <source>
        <dbReference type="ARBA" id="ARBA00023012"/>
    </source>
</evidence>
<evidence type="ECO:0000256" key="1">
    <source>
        <dbReference type="ARBA" id="ARBA00022553"/>
    </source>
</evidence>
<dbReference type="PANTHER" id="PTHR48111">
    <property type="entry name" value="REGULATOR OF RPOS"/>
    <property type="match status" value="1"/>
</dbReference>
<dbReference type="PROSITE" id="PS50110">
    <property type="entry name" value="RESPONSE_REGULATORY"/>
    <property type="match status" value="1"/>
</dbReference>
<dbReference type="InterPro" id="IPR011006">
    <property type="entry name" value="CheY-like_superfamily"/>
</dbReference>
<dbReference type="GO" id="GO:0032993">
    <property type="term" value="C:protein-DNA complex"/>
    <property type="evidence" value="ECO:0007669"/>
    <property type="project" value="TreeGrafter"/>
</dbReference>
<dbReference type="InterPro" id="IPR036388">
    <property type="entry name" value="WH-like_DNA-bd_sf"/>
</dbReference>
<dbReference type="InterPro" id="IPR001867">
    <property type="entry name" value="OmpR/PhoB-type_DNA-bd"/>
</dbReference>
<dbReference type="EMBL" id="BMDH01000002">
    <property type="protein sequence ID" value="GGI14173.1"/>
    <property type="molecule type" value="Genomic_DNA"/>
</dbReference>
<dbReference type="SUPFAM" id="SSF52172">
    <property type="entry name" value="CheY-like"/>
    <property type="match status" value="1"/>
</dbReference>
<proteinExistence type="predicted"/>
<dbReference type="PROSITE" id="PS51755">
    <property type="entry name" value="OMPR_PHOB"/>
    <property type="match status" value="1"/>
</dbReference>